<keyword evidence="5" id="KW-0472">Membrane</keyword>
<keyword evidence="3" id="KW-0732">Signal</keyword>
<feature type="domain" description="WSC" evidence="7">
    <location>
        <begin position="496"/>
        <end position="587"/>
    </location>
</feature>
<dbReference type="PANTHER" id="PTHR24269">
    <property type="entry name" value="KREMEN PROTEIN"/>
    <property type="match status" value="1"/>
</dbReference>
<evidence type="ECO:0000256" key="4">
    <source>
        <dbReference type="ARBA" id="ARBA00022989"/>
    </source>
</evidence>
<dbReference type="OrthoDB" id="6088935at2759"/>
<organism evidence="8 9">
    <name type="scientific">Mytilus edulis</name>
    <name type="common">Blue mussel</name>
    <dbReference type="NCBI Taxonomy" id="6550"/>
    <lineage>
        <taxon>Eukaryota</taxon>
        <taxon>Metazoa</taxon>
        <taxon>Spiralia</taxon>
        <taxon>Lophotrochozoa</taxon>
        <taxon>Mollusca</taxon>
        <taxon>Bivalvia</taxon>
        <taxon>Autobranchia</taxon>
        <taxon>Pteriomorphia</taxon>
        <taxon>Mytilida</taxon>
        <taxon>Mytiloidea</taxon>
        <taxon>Mytilidae</taxon>
        <taxon>Mytilinae</taxon>
        <taxon>Mytilus</taxon>
    </lineage>
</organism>
<comment type="subcellular location">
    <subcellularLocation>
        <location evidence="1">Membrane</location>
        <topology evidence="1">Single-pass membrane protein</topology>
    </subcellularLocation>
</comment>
<dbReference type="Pfam" id="PF01822">
    <property type="entry name" value="WSC"/>
    <property type="match status" value="2"/>
</dbReference>
<evidence type="ECO:0000256" key="3">
    <source>
        <dbReference type="ARBA" id="ARBA00022729"/>
    </source>
</evidence>
<evidence type="ECO:0000313" key="9">
    <source>
        <dbReference type="Proteomes" id="UP000683360"/>
    </source>
</evidence>
<keyword evidence="9" id="KW-1185">Reference proteome</keyword>
<dbReference type="SMART" id="SM00321">
    <property type="entry name" value="WSC"/>
    <property type="match status" value="1"/>
</dbReference>
<keyword evidence="2" id="KW-0812">Transmembrane</keyword>
<dbReference type="PANTHER" id="PTHR24269:SF16">
    <property type="entry name" value="PROTEIN SLG1"/>
    <property type="match status" value="1"/>
</dbReference>
<dbReference type="Proteomes" id="UP000683360">
    <property type="component" value="Unassembled WGS sequence"/>
</dbReference>
<dbReference type="GO" id="GO:0005886">
    <property type="term" value="C:plasma membrane"/>
    <property type="evidence" value="ECO:0007669"/>
    <property type="project" value="TreeGrafter"/>
</dbReference>
<comment type="caution">
    <text evidence="8">The sequence shown here is derived from an EMBL/GenBank/DDBJ whole genome shotgun (WGS) entry which is preliminary data.</text>
</comment>
<keyword evidence="6" id="KW-0325">Glycoprotein</keyword>
<reference evidence="8" key="1">
    <citation type="submission" date="2021-03" db="EMBL/GenBank/DDBJ databases">
        <authorList>
            <person name="Bekaert M."/>
        </authorList>
    </citation>
    <scope>NUCLEOTIDE SEQUENCE</scope>
</reference>
<evidence type="ECO:0000256" key="2">
    <source>
        <dbReference type="ARBA" id="ARBA00022692"/>
    </source>
</evidence>
<evidence type="ECO:0000256" key="1">
    <source>
        <dbReference type="ARBA" id="ARBA00004167"/>
    </source>
</evidence>
<evidence type="ECO:0000313" key="8">
    <source>
        <dbReference type="EMBL" id="CAG2201459.1"/>
    </source>
</evidence>
<evidence type="ECO:0000259" key="7">
    <source>
        <dbReference type="PROSITE" id="PS51212"/>
    </source>
</evidence>
<keyword evidence="4" id="KW-1133">Transmembrane helix</keyword>
<dbReference type="PROSITE" id="PS51212">
    <property type="entry name" value="WSC"/>
    <property type="match status" value="1"/>
</dbReference>
<dbReference type="EMBL" id="CAJPWZ010000848">
    <property type="protein sequence ID" value="CAG2201459.1"/>
    <property type="molecule type" value="Genomic_DNA"/>
</dbReference>
<proteinExistence type="predicted"/>
<name>A0A8S3QYD7_MYTED</name>
<dbReference type="InterPro" id="IPR002889">
    <property type="entry name" value="WSC_carb-bd"/>
</dbReference>
<sequence length="674" mass="76032">MHYKESIFQETGNFLQLQEDGNAIIIHWQTNWQLNCMEKNRYVKNMDGSSPKAKIKDIQAVGLAGAVKKQKLQENGNAIIIHWQTNWQLNCMEKNRYVKDMDGSSPKAKIKDIQAVGLAGAVKKQKLQENGNAIIIHWQTNWQLNCMEKNRYVKDMDGSSPKAKIKDIQAVGLAGAVKKQKLQENGNAIIIHWQTNWQLNCMEKNRYVKDMDGSSPKAKIKDIQAVGLAGAVKKQKLQENGNAIIIHWQTNWQLNCMEKNRYVKDMDGSSPKAKIKDIQAVGLAGAVKKQKLQENGNAIIIHWQTNWQLNCMEKNRYVKDMDGSSPKAKIKDIQAVGLAGAVKKQKLQENGNAIIIHWQTNWQLNCMEKNRYVKDMDGSSPKAKIKDIQAVGLAGAVKKQKLQENGNAIIIHWQTNWQLNCMEKNRYVKDMDGSSPKAKIKDIQAVGLAGAVKKQKASHQSAGINVIKRLSVEKENVSVDLNTKVTELNLVKKGKKSAYIGCYQDHSKRILPKAVLKDKSMTVQKCRQCCGKKGFKYAGVEYGIECFCGDVLRKNKKRKESDCKMPCSGNKQQICGGTWRISIYTGKPPKCRNKCHKRLSVEKENVSVDLNTKVTELNLVKKARVQSAYIGCYQDHSKRILPKAVLKDKSMTVQKCRQFCGKKGFKYAGVEVSQ</sequence>
<gene>
    <name evidence="8" type="ORF">MEDL_16091</name>
</gene>
<dbReference type="AlphaFoldDB" id="A0A8S3QYD7"/>
<accession>A0A8S3QYD7</accession>
<evidence type="ECO:0000256" key="5">
    <source>
        <dbReference type="ARBA" id="ARBA00023136"/>
    </source>
</evidence>
<protein>
    <recommendedName>
        <fullName evidence="7">WSC domain-containing protein</fullName>
    </recommendedName>
</protein>
<dbReference type="InterPro" id="IPR051836">
    <property type="entry name" value="Kremen_rcpt"/>
</dbReference>
<evidence type="ECO:0000256" key="6">
    <source>
        <dbReference type="ARBA" id="ARBA00023180"/>
    </source>
</evidence>